<dbReference type="Gene3D" id="3.40.50.1820">
    <property type="entry name" value="alpha/beta hydrolase"/>
    <property type="match status" value="1"/>
</dbReference>
<dbReference type="OrthoDB" id="9788260at2"/>
<dbReference type="RefSeq" id="WP_093663788.1">
    <property type="nucleotide sequence ID" value="NZ_FOCF01000001.1"/>
</dbReference>
<organism evidence="2 3">
    <name type="scientific">Sphingomonas gellani</name>
    <dbReference type="NCBI Taxonomy" id="1166340"/>
    <lineage>
        <taxon>Bacteria</taxon>
        <taxon>Pseudomonadati</taxon>
        <taxon>Pseudomonadota</taxon>
        <taxon>Alphaproteobacteria</taxon>
        <taxon>Sphingomonadales</taxon>
        <taxon>Sphingomonadaceae</taxon>
        <taxon>Sphingomonas</taxon>
    </lineage>
</organism>
<evidence type="ECO:0000259" key="1">
    <source>
        <dbReference type="Pfam" id="PF12146"/>
    </source>
</evidence>
<proteinExistence type="predicted"/>
<keyword evidence="3" id="KW-1185">Reference proteome</keyword>
<dbReference type="EMBL" id="FOCF01000001">
    <property type="protein sequence ID" value="SEM49820.1"/>
    <property type="molecule type" value="Genomic_DNA"/>
</dbReference>
<evidence type="ECO:0000313" key="2">
    <source>
        <dbReference type="EMBL" id="SEM49820.1"/>
    </source>
</evidence>
<dbReference type="AlphaFoldDB" id="A0A1H7YUP1"/>
<feature type="domain" description="Serine aminopeptidase S33" evidence="1">
    <location>
        <begin position="37"/>
        <end position="292"/>
    </location>
</feature>
<evidence type="ECO:0000313" key="3">
    <source>
        <dbReference type="Proteomes" id="UP000199206"/>
    </source>
</evidence>
<dbReference type="Proteomes" id="UP000199206">
    <property type="component" value="Unassembled WGS sequence"/>
</dbReference>
<dbReference type="InterPro" id="IPR051044">
    <property type="entry name" value="MAG_DAG_Lipase"/>
</dbReference>
<dbReference type="InterPro" id="IPR022742">
    <property type="entry name" value="Hydrolase_4"/>
</dbReference>
<dbReference type="PANTHER" id="PTHR11614">
    <property type="entry name" value="PHOSPHOLIPASE-RELATED"/>
    <property type="match status" value="1"/>
</dbReference>
<dbReference type="STRING" id="1166340.SAMN05192583_0414"/>
<accession>A0A1H7YUP1</accession>
<name>A0A1H7YUP1_9SPHN</name>
<gene>
    <name evidence="2" type="ORF">SAMN05192583_0414</name>
</gene>
<sequence>MDLTSLRRALPPDARVSYWTAPDGWRVRRFDWPAAGTPRGRLLFQAGRADVFEKYLEAFGHWHARGWSVTSFDWRGQGGSGRFAADPHVGHCEDFGVWIADLGTFWREWSGAGQGPRVAIGHSMGGHLILRAMAEGAIDPDAAVLVAPMLGLRSPVGASLGGTAARWMARRGDPARAAWQGNERPATRTPRQMLLTRDRSRYDDEQWWYDRQPELRLGPPSWGWLAEAFGSCATLAADPRLSALTTPLLMLVADADGLVDAAAARRVAARLPNAEVRRYGPESAHEILREADPVRDDALMRIDAFLDKHAA</sequence>
<reference evidence="3" key="1">
    <citation type="submission" date="2016-10" db="EMBL/GenBank/DDBJ databases">
        <authorList>
            <person name="Varghese N."/>
            <person name="Submissions S."/>
        </authorList>
    </citation>
    <scope>NUCLEOTIDE SEQUENCE [LARGE SCALE GENOMIC DNA]</scope>
    <source>
        <strain evidence="3">S6-262</strain>
    </source>
</reference>
<dbReference type="InterPro" id="IPR029058">
    <property type="entry name" value="AB_hydrolase_fold"/>
</dbReference>
<protein>
    <submittedName>
        <fullName evidence="2">Lysophospholipase</fullName>
    </submittedName>
</protein>
<dbReference type="Pfam" id="PF12146">
    <property type="entry name" value="Hydrolase_4"/>
    <property type="match status" value="1"/>
</dbReference>
<dbReference type="SUPFAM" id="SSF53474">
    <property type="entry name" value="alpha/beta-Hydrolases"/>
    <property type="match status" value="1"/>
</dbReference>